<dbReference type="EMBL" id="CP069110">
    <property type="protein sequence ID" value="QSS59878.1"/>
    <property type="molecule type" value="Genomic_DNA"/>
</dbReference>
<dbReference type="GO" id="GO:0005634">
    <property type="term" value="C:nucleus"/>
    <property type="evidence" value="ECO:0007669"/>
    <property type="project" value="UniProtKB-SubCell"/>
</dbReference>
<feature type="region of interest" description="Disordered" evidence="19">
    <location>
        <begin position="1"/>
        <end position="31"/>
    </location>
</feature>
<evidence type="ECO:0000256" key="19">
    <source>
        <dbReference type="SAM" id="MobiDB-lite"/>
    </source>
</evidence>
<keyword evidence="6" id="KW-0479">Metal-binding</keyword>
<dbReference type="OrthoDB" id="3512845at2759"/>
<evidence type="ECO:0000256" key="13">
    <source>
        <dbReference type="ARBA" id="ARBA00024601"/>
    </source>
</evidence>
<comment type="function">
    <text evidence="16">DNA-binding protein involved in single-strand DNA break repair, double-strand DNA break repair and base excision repair. Resolves abortive DNA ligation intermediates formed either at base excision sites, or when DNA ligases attempt to repair non-ligatable breaks induced by reactive oxygen species. Catalyzes the release of adenylate groups covalently linked to 5'-phosphate termini, resulting in the production of 5'-phosphate termini that can be efficiently rejoined. Likewise, catalyzes the release of 3'-linked guanosine (DNAppG) and inosine (DNAppI) from DNA, but has higher specific activity with 5'-linked adenosine (AppDNA).</text>
</comment>
<evidence type="ECO:0000259" key="21">
    <source>
        <dbReference type="Pfam" id="PF16278"/>
    </source>
</evidence>
<dbReference type="GO" id="GO:0003725">
    <property type="term" value="F:double-stranded RNA binding"/>
    <property type="evidence" value="ECO:0007669"/>
    <property type="project" value="TreeGrafter"/>
</dbReference>
<evidence type="ECO:0000256" key="5">
    <source>
        <dbReference type="ARBA" id="ARBA00022490"/>
    </source>
</evidence>
<evidence type="ECO:0000256" key="17">
    <source>
        <dbReference type="ARBA" id="ARBA00068941"/>
    </source>
</evidence>
<dbReference type="PANTHER" id="PTHR12486:SF4">
    <property type="entry name" value="APRATAXIN"/>
    <property type="match status" value="1"/>
</dbReference>
<dbReference type="GO" id="GO:0005737">
    <property type="term" value="C:cytoplasm"/>
    <property type="evidence" value="ECO:0007669"/>
    <property type="project" value="UniProtKB-SubCell"/>
</dbReference>
<dbReference type="Pfam" id="PF16278">
    <property type="entry name" value="zf-C2HE"/>
    <property type="match status" value="1"/>
</dbReference>
<dbReference type="GO" id="GO:0000012">
    <property type="term" value="P:single strand break repair"/>
    <property type="evidence" value="ECO:0007669"/>
    <property type="project" value="TreeGrafter"/>
</dbReference>
<dbReference type="FunFam" id="3.30.428.10:FF:000017">
    <property type="entry name" value="Aprataxin-like protein"/>
    <property type="match status" value="1"/>
</dbReference>
<evidence type="ECO:0000256" key="15">
    <source>
        <dbReference type="ARBA" id="ARBA00044713"/>
    </source>
</evidence>
<evidence type="ECO:0000256" key="4">
    <source>
        <dbReference type="ARBA" id="ARBA00012496"/>
    </source>
</evidence>
<dbReference type="GO" id="GO:0003697">
    <property type="term" value="F:single-stranded DNA binding"/>
    <property type="evidence" value="ECO:0007669"/>
    <property type="project" value="TreeGrafter"/>
</dbReference>
<keyword evidence="12" id="KW-0539">Nucleus</keyword>
<dbReference type="AlphaFoldDB" id="A0A8A1M0A7"/>
<dbReference type="GO" id="GO:0030983">
    <property type="term" value="F:mismatched DNA binding"/>
    <property type="evidence" value="ECO:0007669"/>
    <property type="project" value="TreeGrafter"/>
</dbReference>
<feature type="domain" description="HIT" evidence="20">
    <location>
        <begin position="79"/>
        <end position="203"/>
    </location>
</feature>
<dbReference type="VEuPathDB" id="FungiDB:I7I51_04674"/>
<evidence type="ECO:0000259" key="20">
    <source>
        <dbReference type="Pfam" id="PF01230"/>
    </source>
</evidence>
<evidence type="ECO:0000256" key="18">
    <source>
        <dbReference type="ARBA" id="ARBA00076243"/>
    </source>
</evidence>
<evidence type="ECO:0000256" key="2">
    <source>
        <dbReference type="ARBA" id="ARBA00004496"/>
    </source>
</evidence>
<dbReference type="EC" id="3.6.1.71" evidence="4"/>
<keyword evidence="10" id="KW-0238">DNA-binding</keyword>
<evidence type="ECO:0000256" key="16">
    <source>
        <dbReference type="ARBA" id="ARBA00059438"/>
    </source>
</evidence>
<dbReference type="GO" id="GO:0033699">
    <property type="term" value="F:DNA 5'-adenosine monophosphate hydrolase activity"/>
    <property type="evidence" value="ECO:0007669"/>
    <property type="project" value="UniProtKB-EC"/>
</dbReference>
<evidence type="ECO:0000256" key="11">
    <source>
        <dbReference type="ARBA" id="ARBA00023204"/>
    </source>
</evidence>
<evidence type="ECO:0000256" key="7">
    <source>
        <dbReference type="ARBA" id="ARBA00022763"/>
    </source>
</evidence>
<evidence type="ECO:0000256" key="10">
    <source>
        <dbReference type="ARBA" id="ARBA00023125"/>
    </source>
</evidence>
<protein>
    <recommendedName>
        <fullName evidence="17">Aprataxin-like protein</fullName>
        <ecNumber evidence="4">3.6.1.71</ecNumber>
        <ecNumber evidence="3">3.6.1.72</ecNumber>
    </recommendedName>
    <alternativeName>
        <fullName evidence="18">Hit family protein 3</fullName>
    </alternativeName>
</protein>
<evidence type="ECO:0000313" key="23">
    <source>
        <dbReference type="Proteomes" id="UP000663671"/>
    </source>
</evidence>
<keyword evidence="5" id="KW-0963">Cytoplasm</keyword>
<keyword evidence="9" id="KW-0862">Zinc</keyword>
<evidence type="ECO:0000256" key="3">
    <source>
        <dbReference type="ARBA" id="ARBA00012495"/>
    </source>
</evidence>
<dbReference type="GO" id="GO:1990165">
    <property type="term" value="F:single-strand break-containing DNA binding"/>
    <property type="evidence" value="ECO:0007669"/>
    <property type="project" value="TreeGrafter"/>
</dbReference>
<dbReference type="InterPro" id="IPR036265">
    <property type="entry name" value="HIT-like_sf"/>
</dbReference>
<comment type="catalytic activity">
    <reaction evidence="13">
        <text>a 3'-end 2'-deoxyribonucleotide-3'-diphospho-5'-guanosine-DNA + H2O = a 3'-end 2'-deoxyribonucleotide 3'-phosphate-DNA + GMP + 2 H(+)</text>
        <dbReference type="Rhea" id="RHEA:52140"/>
        <dbReference type="Rhea" id="RHEA-COMP:13186"/>
        <dbReference type="Rhea" id="RHEA-COMP:13187"/>
        <dbReference type="ChEBI" id="CHEBI:15377"/>
        <dbReference type="ChEBI" id="CHEBI:15378"/>
        <dbReference type="ChEBI" id="CHEBI:58115"/>
        <dbReference type="ChEBI" id="CHEBI:136419"/>
        <dbReference type="ChEBI" id="CHEBI:136420"/>
        <dbReference type="EC" id="3.6.1.72"/>
    </reaction>
</comment>
<feature type="region of interest" description="Disordered" evidence="19">
    <location>
        <begin position="149"/>
        <end position="171"/>
    </location>
</feature>
<accession>A0A8A1M0A7</accession>
<dbReference type="EC" id="3.6.1.72" evidence="3"/>
<dbReference type="Pfam" id="PF01230">
    <property type="entry name" value="HIT"/>
    <property type="match status" value="1"/>
</dbReference>
<dbReference type="InterPro" id="IPR011146">
    <property type="entry name" value="HIT-like"/>
</dbReference>
<dbReference type="GO" id="GO:0046872">
    <property type="term" value="F:metal ion binding"/>
    <property type="evidence" value="ECO:0007669"/>
    <property type="project" value="UniProtKB-KW"/>
</dbReference>
<proteinExistence type="predicted"/>
<feature type="compositionally biased region" description="Low complexity" evidence="19">
    <location>
        <begin position="1"/>
        <end position="10"/>
    </location>
</feature>
<evidence type="ECO:0000313" key="22">
    <source>
        <dbReference type="EMBL" id="QSS59878.1"/>
    </source>
</evidence>
<dbReference type="InterPro" id="IPR032566">
    <property type="entry name" value="Znf-C2HE"/>
</dbReference>
<feature type="domain" description="Aprataxin C2HE/C2H2/C2HC zinc finger" evidence="21">
    <location>
        <begin position="220"/>
        <end position="275"/>
    </location>
</feature>
<dbReference type="Gene3D" id="3.30.428.10">
    <property type="entry name" value="HIT-like"/>
    <property type="match status" value="1"/>
</dbReference>
<dbReference type="Proteomes" id="UP000663671">
    <property type="component" value="Chromosome 4"/>
</dbReference>
<evidence type="ECO:0000256" key="1">
    <source>
        <dbReference type="ARBA" id="ARBA00004123"/>
    </source>
</evidence>
<evidence type="ECO:0000256" key="9">
    <source>
        <dbReference type="ARBA" id="ARBA00022833"/>
    </source>
</evidence>
<dbReference type="PANTHER" id="PTHR12486">
    <property type="entry name" value="APRATAXIN-RELATED"/>
    <property type="match status" value="1"/>
</dbReference>
<gene>
    <name evidence="22" type="primary">HNT3</name>
    <name evidence="22" type="ORF">I7I51_04674</name>
</gene>
<comment type="catalytic activity">
    <reaction evidence="14">
        <text>a 5'-end adenosine-5'-diphospho-5'-2'-deoxyribonucleoside-DNA + H2O = a 5'-end 5'-phospho-2'-deoxyribonucleoside-DNA + AMP + 2 H(+)</text>
        <dbReference type="Rhea" id="RHEA:52128"/>
        <dbReference type="Rhea" id="RHEA-COMP:13180"/>
        <dbReference type="Rhea" id="RHEA-COMP:13181"/>
        <dbReference type="ChEBI" id="CHEBI:15377"/>
        <dbReference type="ChEBI" id="CHEBI:15378"/>
        <dbReference type="ChEBI" id="CHEBI:136412"/>
        <dbReference type="ChEBI" id="CHEBI:136413"/>
        <dbReference type="ChEBI" id="CHEBI:456215"/>
        <dbReference type="EC" id="3.6.1.71"/>
    </reaction>
</comment>
<keyword evidence="11" id="KW-0234">DNA repair</keyword>
<organism evidence="22 23">
    <name type="scientific">Ajellomyces capsulatus</name>
    <name type="common">Darling's disease fungus</name>
    <name type="synonym">Histoplasma capsulatum</name>
    <dbReference type="NCBI Taxonomy" id="5037"/>
    <lineage>
        <taxon>Eukaryota</taxon>
        <taxon>Fungi</taxon>
        <taxon>Dikarya</taxon>
        <taxon>Ascomycota</taxon>
        <taxon>Pezizomycotina</taxon>
        <taxon>Eurotiomycetes</taxon>
        <taxon>Eurotiomycetidae</taxon>
        <taxon>Onygenales</taxon>
        <taxon>Ajellomycetaceae</taxon>
        <taxon>Histoplasma</taxon>
    </lineage>
</organism>
<dbReference type="SUPFAM" id="SSF54197">
    <property type="entry name" value="HIT-like"/>
    <property type="match status" value="1"/>
</dbReference>
<keyword evidence="8" id="KW-0378">Hydrolase</keyword>
<evidence type="ECO:0000256" key="6">
    <source>
        <dbReference type="ARBA" id="ARBA00022723"/>
    </source>
</evidence>
<dbReference type="GO" id="GO:0120108">
    <property type="term" value="F:DNA-3'-diphospho-5'-guanosine diphosphatase activity"/>
    <property type="evidence" value="ECO:0007669"/>
    <property type="project" value="UniProtKB-EC"/>
</dbReference>
<evidence type="ECO:0000256" key="12">
    <source>
        <dbReference type="ARBA" id="ARBA00023242"/>
    </source>
</evidence>
<evidence type="ECO:0000256" key="8">
    <source>
        <dbReference type="ARBA" id="ARBA00022801"/>
    </source>
</evidence>
<comment type="subcellular location">
    <subcellularLocation>
        <location evidence="2">Cytoplasm</location>
    </subcellularLocation>
    <subcellularLocation>
        <location evidence="1">Nucleus</location>
    </subcellularLocation>
</comment>
<keyword evidence="7" id="KW-0227">DNA damage</keyword>
<evidence type="ECO:0000256" key="14">
    <source>
        <dbReference type="ARBA" id="ARBA00044639"/>
    </source>
</evidence>
<reference evidence="22" key="1">
    <citation type="submission" date="2021-01" db="EMBL/GenBank/DDBJ databases">
        <title>Chromosome-level genome assembly of a human fungal pathogen reveals clustering of transcriptionally co-regulated genes.</title>
        <authorList>
            <person name="Voorhies M."/>
            <person name="Cohen S."/>
            <person name="Shea T.P."/>
            <person name="Petrus S."/>
            <person name="Munoz J.F."/>
            <person name="Poplawski S."/>
            <person name="Goldman W.E."/>
            <person name="Michael T."/>
            <person name="Cuomo C.A."/>
            <person name="Sil A."/>
            <person name="Beyhan S."/>
        </authorList>
    </citation>
    <scope>NUCLEOTIDE SEQUENCE</scope>
    <source>
        <strain evidence="22">WU24</strain>
    </source>
</reference>
<comment type="catalytic activity">
    <reaction evidence="15">
        <text>a 5'-end adenosine-5'-diphospho-5'-ribonucleoside-2'-deoxyribonucleotide-DNA + H2O = a 5'-end 5'-phospho-ribonucleoside-2'-deoxyribonucleotide-DNA + AMP + 2 H(+)</text>
        <dbReference type="Rhea" id="RHEA:52132"/>
        <dbReference type="Rhea" id="RHEA-COMP:13182"/>
        <dbReference type="Rhea" id="RHEA-COMP:13183"/>
        <dbReference type="ChEBI" id="CHEBI:15377"/>
        <dbReference type="ChEBI" id="CHEBI:15378"/>
        <dbReference type="ChEBI" id="CHEBI:136414"/>
        <dbReference type="ChEBI" id="CHEBI:136415"/>
        <dbReference type="ChEBI" id="CHEBI:456215"/>
        <dbReference type="EC" id="3.6.1.71"/>
    </reaction>
</comment>
<sequence length="281" mass="32448">MSRNSSRSSSLGDVVPGSAPEAPAPHRKEQMQSRNAFTELMAPKPQLPLEPISSSHKLSINFKNRDDLGPYIVNPSSYSPSIVLYYNDEFVAVRDRYPKSSLHLLLLPREPTKARLHPFDAFDDPEFLRKVQKETKRLKRLAAAELRRMHSSTSTQEIARQKAMDADPPPDELPAGRDWEKEIMCGIHAHPSMAHLHIHVLSVDRFSPCLRHRKHYNSFSTPFFIDVEDFPLAKDDARRHPGREGYLKRDLECWRCGKMFGNKFQRLKAHLEEEFLAWRTL</sequence>
<name>A0A8A1M0A7_AJECA</name>